<evidence type="ECO:0000259" key="2">
    <source>
        <dbReference type="PROSITE" id="PS50937"/>
    </source>
</evidence>
<dbReference type="Pfam" id="PF13411">
    <property type="entry name" value="MerR_1"/>
    <property type="match status" value="1"/>
</dbReference>
<proteinExistence type="predicted"/>
<reference evidence="3" key="1">
    <citation type="submission" date="2023-09" db="EMBL/GenBank/DDBJ databases">
        <title>Undibacterium sp. 20NA77.5 isolated from freshwater.</title>
        <authorList>
            <person name="Le V."/>
            <person name="Ko S.-R."/>
            <person name="Ahn C.-Y."/>
            <person name="Oh H.-M."/>
        </authorList>
    </citation>
    <scope>NUCLEOTIDE SEQUENCE</scope>
    <source>
        <strain evidence="3">20NA77.5</strain>
    </source>
</reference>
<evidence type="ECO:0000313" key="4">
    <source>
        <dbReference type="Proteomes" id="UP001181355"/>
    </source>
</evidence>
<dbReference type="SMART" id="SM00422">
    <property type="entry name" value="HTH_MERR"/>
    <property type="match status" value="1"/>
</dbReference>
<dbReference type="EMBL" id="CP133720">
    <property type="protein sequence ID" value="WMW80246.1"/>
    <property type="molecule type" value="Genomic_DNA"/>
</dbReference>
<dbReference type="Proteomes" id="UP001181355">
    <property type="component" value="Chromosome"/>
</dbReference>
<evidence type="ECO:0000256" key="1">
    <source>
        <dbReference type="ARBA" id="ARBA00023125"/>
    </source>
</evidence>
<name>A0ABY9RJJ9_9BURK</name>
<feature type="domain" description="HTH merR-type" evidence="2">
    <location>
        <begin position="1"/>
        <end position="68"/>
    </location>
</feature>
<sequence>MDIGEVSRRSGFSVATLRYYEELGLIRSTERKGLRRQYPPTILNHLSLISLGKEAGFSLQEVGVFFKSNNGQMSIDRNELKKKASTITREIDRLVAIRDGLQHAAECPASSHLECPTFTRLLRLAVKKQKRSKD</sequence>
<keyword evidence="1" id="KW-0238">DNA-binding</keyword>
<dbReference type="PROSITE" id="PS50937">
    <property type="entry name" value="HTH_MERR_2"/>
    <property type="match status" value="1"/>
</dbReference>
<dbReference type="SUPFAM" id="SSF46955">
    <property type="entry name" value="Putative DNA-binding domain"/>
    <property type="match status" value="1"/>
</dbReference>
<protein>
    <submittedName>
        <fullName evidence="3">Helix-turn-helix domain-containing protein</fullName>
    </submittedName>
</protein>
<dbReference type="PRINTS" id="PR00040">
    <property type="entry name" value="HTHMERR"/>
</dbReference>
<dbReference type="CDD" id="cd04781">
    <property type="entry name" value="HTH_MerR-like_sg6"/>
    <property type="match status" value="1"/>
</dbReference>
<gene>
    <name evidence="3" type="ORF">RF679_16575</name>
</gene>
<dbReference type="PANTHER" id="PTHR30204:SF97">
    <property type="entry name" value="MERR FAMILY REGULATORY PROTEIN"/>
    <property type="match status" value="1"/>
</dbReference>
<organism evidence="3 4">
    <name type="scientific">Undibacterium cyanobacteriorum</name>
    <dbReference type="NCBI Taxonomy" id="3073561"/>
    <lineage>
        <taxon>Bacteria</taxon>
        <taxon>Pseudomonadati</taxon>
        <taxon>Pseudomonadota</taxon>
        <taxon>Betaproteobacteria</taxon>
        <taxon>Burkholderiales</taxon>
        <taxon>Oxalobacteraceae</taxon>
        <taxon>Undibacterium</taxon>
    </lineage>
</organism>
<dbReference type="InterPro" id="IPR047057">
    <property type="entry name" value="MerR_fam"/>
</dbReference>
<keyword evidence="4" id="KW-1185">Reference proteome</keyword>
<dbReference type="InterPro" id="IPR009061">
    <property type="entry name" value="DNA-bd_dom_put_sf"/>
</dbReference>
<dbReference type="RefSeq" id="WP_309481739.1">
    <property type="nucleotide sequence ID" value="NZ_CP133720.1"/>
</dbReference>
<accession>A0ABY9RJJ9</accession>
<dbReference type="PANTHER" id="PTHR30204">
    <property type="entry name" value="REDOX-CYCLING DRUG-SENSING TRANSCRIPTIONAL ACTIVATOR SOXR"/>
    <property type="match status" value="1"/>
</dbReference>
<dbReference type="InterPro" id="IPR000551">
    <property type="entry name" value="MerR-type_HTH_dom"/>
</dbReference>
<evidence type="ECO:0000313" key="3">
    <source>
        <dbReference type="EMBL" id="WMW80246.1"/>
    </source>
</evidence>
<dbReference type="Gene3D" id="1.10.1660.10">
    <property type="match status" value="1"/>
</dbReference>